<dbReference type="CDD" id="cd00531">
    <property type="entry name" value="NTF2_like"/>
    <property type="match status" value="1"/>
</dbReference>
<dbReference type="InterPro" id="IPR037401">
    <property type="entry name" value="SnoaL-like"/>
</dbReference>
<dbReference type="Pfam" id="PF13474">
    <property type="entry name" value="SnoaL_3"/>
    <property type="match status" value="1"/>
</dbReference>
<evidence type="ECO:0000313" key="3">
    <source>
        <dbReference type="Proteomes" id="UP000219331"/>
    </source>
</evidence>
<dbReference type="InterPro" id="IPR032710">
    <property type="entry name" value="NTF2-like_dom_sf"/>
</dbReference>
<dbReference type="InterPro" id="IPR011944">
    <property type="entry name" value="Steroid_delta5-4_isomerase"/>
</dbReference>
<dbReference type="AlphaFoldDB" id="A0A285SFG9"/>
<dbReference type="STRING" id="538381.GCA_001696535_02224"/>
<gene>
    <name evidence="2" type="ORF">SAMN05421512_10566</name>
</gene>
<dbReference type="EMBL" id="OBML01000005">
    <property type="protein sequence ID" value="SOC06339.1"/>
    <property type="molecule type" value="Genomic_DNA"/>
</dbReference>
<dbReference type="Gene3D" id="3.10.450.50">
    <property type="match status" value="1"/>
</dbReference>
<proteinExistence type="predicted"/>
<dbReference type="SUPFAM" id="SSF54427">
    <property type="entry name" value="NTF2-like"/>
    <property type="match status" value="1"/>
</dbReference>
<evidence type="ECO:0000259" key="1">
    <source>
        <dbReference type="Pfam" id="PF13474"/>
    </source>
</evidence>
<organism evidence="2 3">
    <name type="scientific">Stappia indica</name>
    <dbReference type="NCBI Taxonomy" id="538381"/>
    <lineage>
        <taxon>Bacteria</taxon>
        <taxon>Pseudomonadati</taxon>
        <taxon>Pseudomonadota</taxon>
        <taxon>Alphaproteobacteria</taxon>
        <taxon>Hyphomicrobiales</taxon>
        <taxon>Stappiaceae</taxon>
        <taxon>Stappia</taxon>
    </lineage>
</organism>
<reference evidence="2 3" key="1">
    <citation type="submission" date="2017-08" db="EMBL/GenBank/DDBJ databases">
        <authorList>
            <person name="de Groot N.N."/>
        </authorList>
    </citation>
    <scope>NUCLEOTIDE SEQUENCE [LARGE SCALE GENOMIC DNA]</scope>
    <source>
        <strain evidence="2 3">USBA 352</strain>
    </source>
</reference>
<dbReference type="Proteomes" id="UP000219331">
    <property type="component" value="Unassembled WGS sequence"/>
</dbReference>
<accession>A0A285SFG9</accession>
<protein>
    <recommendedName>
        <fullName evidence="1">SnoaL-like domain-containing protein</fullName>
    </recommendedName>
</protein>
<feature type="domain" description="SnoaL-like" evidence="1">
    <location>
        <begin position="14"/>
        <end position="135"/>
    </location>
</feature>
<dbReference type="RefSeq" id="WP_176522052.1">
    <property type="nucleotide sequence ID" value="NZ_OBML01000005.1"/>
</dbReference>
<sequence>MNLHANDAAAEAEIRTLVAAWSRALEARDTEALTAAYTEETVLYDAIPPYRTVGRAAIKAAWDACMPHLPERFASRHEELEVSVGGDMALVHGLHRMVPEEEGHPCGTSSMRITSVFRRVGGRWQVVHEHVSVPFDPMTGQAAFISADRGAAK</sequence>
<evidence type="ECO:0000313" key="2">
    <source>
        <dbReference type="EMBL" id="SOC06339.1"/>
    </source>
</evidence>
<dbReference type="NCBIfam" id="TIGR02246">
    <property type="entry name" value="SgcJ/EcaC family oxidoreductase"/>
    <property type="match status" value="1"/>
</dbReference>
<keyword evidence="3" id="KW-1185">Reference proteome</keyword>
<name>A0A285SFG9_9HYPH</name>